<organism evidence="1 2">
    <name type="scientific">Megalops atlanticus</name>
    <name type="common">Tarpon</name>
    <name type="synonym">Clupea gigantea</name>
    <dbReference type="NCBI Taxonomy" id="7932"/>
    <lineage>
        <taxon>Eukaryota</taxon>
        <taxon>Metazoa</taxon>
        <taxon>Chordata</taxon>
        <taxon>Craniata</taxon>
        <taxon>Vertebrata</taxon>
        <taxon>Euteleostomi</taxon>
        <taxon>Actinopterygii</taxon>
        <taxon>Neopterygii</taxon>
        <taxon>Teleostei</taxon>
        <taxon>Elopiformes</taxon>
        <taxon>Megalopidae</taxon>
        <taxon>Megalops</taxon>
    </lineage>
</organism>
<reference evidence="1" key="1">
    <citation type="submission" date="2021-01" db="EMBL/GenBank/DDBJ databases">
        <authorList>
            <person name="Zahm M."/>
            <person name="Roques C."/>
            <person name="Cabau C."/>
            <person name="Klopp C."/>
            <person name="Donnadieu C."/>
            <person name="Jouanno E."/>
            <person name="Lampietro C."/>
            <person name="Louis A."/>
            <person name="Herpin A."/>
            <person name="Echchiki A."/>
            <person name="Berthelot C."/>
            <person name="Parey E."/>
            <person name="Roest-Crollius H."/>
            <person name="Braasch I."/>
            <person name="Postlethwait J."/>
            <person name="Bobe J."/>
            <person name="Montfort J."/>
            <person name="Bouchez O."/>
            <person name="Begum T."/>
            <person name="Mejri S."/>
            <person name="Adams A."/>
            <person name="Chen W.-J."/>
            <person name="Guiguen Y."/>
        </authorList>
    </citation>
    <scope>NUCLEOTIDE SEQUENCE</scope>
    <source>
        <strain evidence="1">YG-15Mar2019-1</strain>
        <tissue evidence="1">Brain</tissue>
    </source>
</reference>
<comment type="caution">
    <text evidence="1">The sequence shown here is derived from an EMBL/GenBank/DDBJ whole genome shotgun (WGS) entry which is preliminary data.</text>
</comment>
<evidence type="ECO:0000313" key="2">
    <source>
        <dbReference type="Proteomes" id="UP001046870"/>
    </source>
</evidence>
<dbReference type="AlphaFoldDB" id="A0A9D3PKI7"/>
<dbReference type="EMBL" id="JAFDVH010000018">
    <property type="protein sequence ID" value="KAG7460869.1"/>
    <property type="molecule type" value="Genomic_DNA"/>
</dbReference>
<proteinExistence type="predicted"/>
<protein>
    <submittedName>
        <fullName evidence="1">Uncharacterized protein</fullName>
    </submittedName>
</protein>
<name>A0A9D3PKI7_MEGAT</name>
<accession>A0A9D3PKI7</accession>
<dbReference type="OrthoDB" id="9397006at2759"/>
<evidence type="ECO:0000313" key="1">
    <source>
        <dbReference type="EMBL" id="KAG7460869.1"/>
    </source>
</evidence>
<sequence>MDIRDSAGRWEALGSKDVRSREEAMENIRQEVMRSVENIGPMNEVLPAPGSAAVSLSDLNDVLARLLMLSKRCPYADVREKCAWVLQSVQVREQNGFEK</sequence>
<gene>
    <name evidence="1" type="ORF">MATL_G00203500</name>
</gene>
<dbReference type="Proteomes" id="UP001046870">
    <property type="component" value="Chromosome 18"/>
</dbReference>
<keyword evidence="2" id="KW-1185">Reference proteome</keyword>